<dbReference type="InterPro" id="IPR018200">
    <property type="entry name" value="USP_CS"/>
</dbReference>
<dbReference type="InterPro" id="IPR038765">
    <property type="entry name" value="Papain-like_cys_pep_sf"/>
</dbReference>
<dbReference type="PROSITE" id="PS00973">
    <property type="entry name" value="USP_2"/>
    <property type="match status" value="1"/>
</dbReference>
<feature type="compositionally biased region" description="Polar residues" evidence="8">
    <location>
        <begin position="1"/>
        <end position="10"/>
    </location>
</feature>
<keyword evidence="4" id="KW-0645">Protease</keyword>
<dbReference type="GO" id="GO:0005634">
    <property type="term" value="C:nucleus"/>
    <property type="evidence" value="ECO:0007669"/>
    <property type="project" value="TreeGrafter"/>
</dbReference>
<dbReference type="OrthoDB" id="2020758at2759"/>
<keyword evidence="5" id="KW-0833">Ubl conjugation pathway</keyword>
<dbReference type="Pfam" id="PF00443">
    <property type="entry name" value="UCH"/>
    <property type="match status" value="1"/>
</dbReference>
<feature type="region of interest" description="Disordered" evidence="8">
    <location>
        <begin position="1"/>
        <end position="22"/>
    </location>
</feature>
<comment type="catalytic activity">
    <reaction evidence="1">
        <text>Thiol-dependent hydrolysis of ester, thioester, amide, peptide and isopeptide bonds formed by the C-terminal Gly of ubiquitin (a 76-residue protein attached to proteins as an intracellular targeting signal).</text>
        <dbReference type="EC" id="3.4.19.12"/>
    </reaction>
</comment>
<dbReference type="GO" id="GO:0016579">
    <property type="term" value="P:protein deubiquitination"/>
    <property type="evidence" value="ECO:0007669"/>
    <property type="project" value="InterPro"/>
</dbReference>
<dbReference type="GO" id="GO:0005829">
    <property type="term" value="C:cytosol"/>
    <property type="evidence" value="ECO:0007669"/>
    <property type="project" value="TreeGrafter"/>
</dbReference>
<keyword evidence="11" id="KW-1185">Reference proteome</keyword>
<organism evidence="10 11">
    <name type="scientific">Austropuccinia psidii MF-1</name>
    <dbReference type="NCBI Taxonomy" id="1389203"/>
    <lineage>
        <taxon>Eukaryota</taxon>
        <taxon>Fungi</taxon>
        <taxon>Dikarya</taxon>
        <taxon>Basidiomycota</taxon>
        <taxon>Pucciniomycotina</taxon>
        <taxon>Pucciniomycetes</taxon>
        <taxon>Pucciniales</taxon>
        <taxon>Sphaerophragmiaceae</taxon>
        <taxon>Austropuccinia</taxon>
    </lineage>
</organism>
<evidence type="ECO:0000256" key="4">
    <source>
        <dbReference type="ARBA" id="ARBA00022670"/>
    </source>
</evidence>
<evidence type="ECO:0000313" key="10">
    <source>
        <dbReference type="EMBL" id="MBW0530924.1"/>
    </source>
</evidence>
<evidence type="ECO:0000256" key="5">
    <source>
        <dbReference type="ARBA" id="ARBA00022786"/>
    </source>
</evidence>
<dbReference type="Gene3D" id="3.90.70.10">
    <property type="entry name" value="Cysteine proteinases"/>
    <property type="match status" value="1"/>
</dbReference>
<evidence type="ECO:0000256" key="6">
    <source>
        <dbReference type="ARBA" id="ARBA00022801"/>
    </source>
</evidence>
<evidence type="ECO:0000256" key="7">
    <source>
        <dbReference type="ARBA" id="ARBA00022807"/>
    </source>
</evidence>
<dbReference type="GO" id="GO:0006508">
    <property type="term" value="P:proteolysis"/>
    <property type="evidence" value="ECO:0007669"/>
    <property type="project" value="UniProtKB-KW"/>
</dbReference>
<dbReference type="PANTHER" id="PTHR24006:SF888">
    <property type="entry name" value="UBIQUITIN CARBOXYL-TERMINAL HYDROLASE 30"/>
    <property type="match status" value="1"/>
</dbReference>
<evidence type="ECO:0000313" key="11">
    <source>
        <dbReference type="Proteomes" id="UP000765509"/>
    </source>
</evidence>
<evidence type="ECO:0000259" key="9">
    <source>
        <dbReference type="PROSITE" id="PS50235"/>
    </source>
</evidence>
<dbReference type="GO" id="GO:0004843">
    <property type="term" value="F:cysteine-type deubiquitinase activity"/>
    <property type="evidence" value="ECO:0007669"/>
    <property type="project" value="UniProtKB-EC"/>
</dbReference>
<gene>
    <name evidence="10" type="ORF">O181_070639</name>
</gene>
<evidence type="ECO:0000256" key="1">
    <source>
        <dbReference type="ARBA" id="ARBA00000707"/>
    </source>
</evidence>
<accession>A0A9Q3F180</accession>
<dbReference type="SUPFAM" id="SSF54001">
    <property type="entry name" value="Cysteine proteinases"/>
    <property type="match status" value="1"/>
</dbReference>
<dbReference type="InterPro" id="IPR028889">
    <property type="entry name" value="USP"/>
</dbReference>
<dbReference type="CDD" id="cd02662">
    <property type="entry name" value="Peptidase_C19F"/>
    <property type="match status" value="1"/>
</dbReference>
<dbReference type="PROSITE" id="PS50235">
    <property type="entry name" value="USP_3"/>
    <property type="match status" value="1"/>
</dbReference>
<dbReference type="PANTHER" id="PTHR24006">
    <property type="entry name" value="UBIQUITIN CARBOXYL-TERMINAL HYDROLASE"/>
    <property type="match status" value="1"/>
</dbReference>
<evidence type="ECO:0000256" key="3">
    <source>
        <dbReference type="ARBA" id="ARBA00012759"/>
    </source>
</evidence>
<dbReference type="EMBL" id="AVOT02036432">
    <property type="protein sequence ID" value="MBW0530924.1"/>
    <property type="molecule type" value="Genomic_DNA"/>
</dbReference>
<dbReference type="EC" id="3.4.19.12" evidence="3"/>
<keyword evidence="7" id="KW-0788">Thiol protease</keyword>
<dbReference type="InterPro" id="IPR001394">
    <property type="entry name" value="Peptidase_C19_UCH"/>
</dbReference>
<reference evidence="10" key="1">
    <citation type="submission" date="2021-03" db="EMBL/GenBank/DDBJ databases">
        <title>Draft genome sequence of rust myrtle Austropuccinia psidii MF-1, a brazilian biotype.</title>
        <authorList>
            <person name="Quecine M.C."/>
            <person name="Pachon D.M.R."/>
            <person name="Bonatelli M.L."/>
            <person name="Correr F.H."/>
            <person name="Franceschini L.M."/>
            <person name="Leite T.F."/>
            <person name="Margarido G.R.A."/>
            <person name="Almeida C.A."/>
            <person name="Ferrarezi J.A."/>
            <person name="Labate C.A."/>
        </authorList>
    </citation>
    <scope>NUCLEOTIDE SEQUENCE</scope>
    <source>
        <strain evidence="10">MF-1</strain>
    </source>
</reference>
<protein>
    <recommendedName>
        <fullName evidence="3">ubiquitinyl hydrolase 1</fullName>
        <ecNumber evidence="3">3.4.19.12</ecNumber>
    </recommendedName>
</protein>
<sequence length="474" mass="53618">MRKDSSSNFKKSLRRDPSEKIDRTLPTMTKANLMRSIINKNSKDESQQEERYYPGLANSSANLCFLNAVIQALASITDFYGYLNYLKNHFIESNDSLSSNRNSIIIFELIKLIDQLNSSRKSQTILRPTELIQSLISSQLDFNRLFNSDQQDAHELLIMLIEAIEQEITQFISSKESLIGLAGLVINSTRSNHSPPNVNHRLKIPRSPFRGLMANRVACAACGFSAGIQHLPTDHLTFILPNRSSCTIEDCLKDFTNLEFLEQYTCRKCTLINAERLLNLEVKETSSKLRRHDLKKRLNQISCAVKEDPNQELALAVENLLQPIWSPLTTKQTMFARPPDVLAFHISRSTLFASGQVLKNPCQLIFPEILILDNFTTNQSLCARAEAPISSSNPAIAPPTKTLLYLYRLLSVIVHQGTHFSGHYLTFRRAPSTGTWWRVSDEDVDQCSVTEVLASNPTLLIYQRLGNEDRDVAT</sequence>
<keyword evidence="6" id="KW-0378">Hydrolase</keyword>
<dbReference type="Proteomes" id="UP000765509">
    <property type="component" value="Unassembled WGS sequence"/>
</dbReference>
<feature type="domain" description="USP" evidence="9">
    <location>
        <begin position="54"/>
        <end position="465"/>
    </location>
</feature>
<dbReference type="AlphaFoldDB" id="A0A9Q3F180"/>
<comment type="caution">
    <text evidence="10">The sequence shown here is derived from an EMBL/GenBank/DDBJ whole genome shotgun (WGS) entry which is preliminary data.</text>
</comment>
<evidence type="ECO:0000256" key="8">
    <source>
        <dbReference type="SAM" id="MobiDB-lite"/>
    </source>
</evidence>
<proteinExistence type="inferred from homology"/>
<name>A0A9Q3F180_9BASI</name>
<dbReference type="InterPro" id="IPR050164">
    <property type="entry name" value="Peptidase_C19"/>
</dbReference>
<comment type="similarity">
    <text evidence="2">Belongs to the peptidase C19 family.</text>
</comment>
<evidence type="ECO:0000256" key="2">
    <source>
        <dbReference type="ARBA" id="ARBA00009085"/>
    </source>
</evidence>